<dbReference type="EMBL" id="CM004401">
    <property type="protein sequence ID" value="OAY28558.1"/>
    <property type="molecule type" value="Genomic_DNA"/>
</dbReference>
<accession>A0A2C9UE39</accession>
<reference evidence="1" key="1">
    <citation type="submission" date="2016-02" db="EMBL/GenBank/DDBJ databases">
        <title>WGS assembly of Manihot esculenta.</title>
        <authorList>
            <person name="Bredeson J.V."/>
            <person name="Prochnik S.E."/>
            <person name="Lyons J.B."/>
            <person name="Schmutz J."/>
            <person name="Grimwood J."/>
            <person name="Vrebalov J."/>
            <person name="Bart R.S."/>
            <person name="Amuge T."/>
            <person name="Ferguson M.E."/>
            <person name="Green R."/>
            <person name="Putnam N."/>
            <person name="Stites J."/>
            <person name="Rounsley S."/>
            <person name="Rokhsar D.S."/>
        </authorList>
    </citation>
    <scope>NUCLEOTIDE SEQUENCE [LARGE SCALE GENOMIC DNA]</scope>
    <source>
        <tissue evidence="1">Leaf</tissue>
    </source>
</reference>
<dbReference type="AlphaFoldDB" id="A0A2C9UE39"/>
<gene>
    <name evidence="1" type="ORF">MANES_15G076200</name>
</gene>
<evidence type="ECO:0000313" key="1">
    <source>
        <dbReference type="EMBL" id="OAY28558.1"/>
    </source>
</evidence>
<organism evidence="1">
    <name type="scientific">Manihot esculenta</name>
    <name type="common">Cassava</name>
    <name type="synonym">Jatropha manihot</name>
    <dbReference type="NCBI Taxonomy" id="3983"/>
    <lineage>
        <taxon>Eukaryota</taxon>
        <taxon>Viridiplantae</taxon>
        <taxon>Streptophyta</taxon>
        <taxon>Embryophyta</taxon>
        <taxon>Tracheophyta</taxon>
        <taxon>Spermatophyta</taxon>
        <taxon>Magnoliopsida</taxon>
        <taxon>eudicotyledons</taxon>
        <taxon>Gunneridae</taxon>
        <taxon>Pentapetalae</taxon>
        <taxon>rosids</taxon>
        <taxon>fabids</taxon>
        <taxon>Malpighiales</taxon>
        <taxon>Euphorbiaceae</taxon>
        <taxon>Crotonoideae</taxon>
        <taxon>Manihoteae</taxon>
        <taxon>Manihot</taxon>
    </lineage>
</organism>
<protein>
    <submittedName>
        <fullName evidence="1">Uncharacterized protein</fullName>
    </submittedName>
</protein>
<proteinExistence type="predicted"/>
<name>A0A2C9UE39_MANES</name>
<sequence length="51" mass="5941">MLELDSTLRHQSTSTFSVKLGAQLKKKIITKSATQAPPRYFRIKMRFLLLF</sequence>